<feature type="transmembrane region" description="Helical" evidence="1">
    <location>
        <begin position="222"/>
        <end position="243"/>
    </location>
</feature>
<proteinExistence type="predicted"/>
<feature type="transmembrane region" description="Helical" evidence="1">
    <location>
        <begin position="97"/>
        <end position="118"/>
    </location>
</feature>
<sequence length="642" mass="68064">MSWSASLPIGLVSIAWLLVPGLLVTYGIGLRGIAAWAIAPVVTIAETAGLAVVARKLSVPWSAPLVAGVCGVIALVTATVAFVVRRRAPARPSDPRAVTLAAVLGLVPAGLLGVWTVVRGFGEPDMLSQTFDAVFHYNAVAWILDTRNASSLSMGALGVPGVPETFYPGAWHDLVSLVVLTTGTSIPVATNLVAASVALVLWPLSCLFLVRQVIGRSPAAMAITGVLSLGFTAFPWSLLGWGVLWPNLLGMSIAPSALAVVVSVCGLATDDAIGRARAWALSPVVAVALALAHPNVLFSVVVLAVFPVFTALIRRALRLRWRGVAEIAVAVAIFLLGWWWAATTPVFAAVRSFHWNPVATPSQAVGQVLRNATDGYDSLWLLSALVLLGALAALRSSNRFWLVAGQIVSAVLYVLSASVNTPSTQKFTGYWYNDSYRLAAMVPITAVPLAVVAILLLAKWIGRVSPAGWRTPVAVGLAAVTVAATFGLYLSSHITALATWYIHPFSDRSVLLVDGREHAFFDRIKAQIPPGALVAGDPWNGSALLWALEDRKTLMVHLDIATTADQDYLGAHLIDAATDPKVCPAAERLGVRYFVTGDNVFWPDSPARKKYPGLADPGGRPGFRPITEDGPLKLYEITACSR</sequence>
<gene>
    <name evidence="2" type="ORF">ACFSXZ_15435</name>
</gene>
<feature type="transmembrane region" description="Helical" evidence="1">
    <location>
        <begin position="439"/>
        <end position="461"/>
    </location>
</feature>
<accession>A0ABW5FSG0</accession>
<feature type="transmembrane region" description="Helical" evidence="1">
    <location>
        <begin position="473"/>
        <end position="502"/>
    </location>
</feature>
<keyword evidence="1" id="KW-1133">Transmembrane helix</keyword>
<keyword evidence="3" id="KW-1185">Reference proteome</keyword>
<protein>
    <submittedName>
        <fullName evidence="2">DUF6541 family protein</fullName>
    </submittedName>
</protein>
<organism evidence="2 3">
    <name type="scientific">Amycolatopsis pigmentata</name>
    <dbReference type="NCBI Taxonomy" id="450801"/>
    <lineage>
        <taxon>Bacteria</taxon>
        <taxon>Bacillati</taxon>
        <taxon>Actinomycetota</taxon>
        <taxon>Actinomycetes</taxon>
        <taxon>Pseudonocardiales</taxon>
        <taxon>Pseudonocardiaceae</taxon>
        <taxon>Amycolatopsis</taxon>
    </lineage>
</organism>
<dbReference type="InterPro" id="IPR046671">
    <property type="entry name" value="DUF6541"/>
</dbReference>
<feature type="transmembrane region" description="Helical" evidence="1">
    <location>
        <begin position="324"/>
        <end position="341"/>
    </location>
</feature>
<keyword evidence="1" id="KW-0472">Membrane</keyword>
<feature type="transmembrane region" description="Helical" evidence="1">
    <location>
        <begin position="33"/>
        <end position="53"/>
    </location>
</feature>
<dbReference type="RefSeq" id="WP_378265696.1">
    <property type="nucleotide sequence ID" value="NZ_JBHUKR010000007.1"/>
</dbReference>
<feature type="transmembrane region" description="Helical" evidence="1">
    <location>
        <begin position="401"/>
        <end position="419"/>
    </location>
</feature>
<dbReference type="Pfam" id="PF20176">
    <property type="entry name" value="DUF6541"/>
    <property type="match status" value="1"/>
</dbReference>
<evidence type="ECO:0000313" key="2">
    <source>
        <dbReference type="EMBL" id="MFD2417718.1"/>
    </source>
</evidence>
<feature type="transmembrane region" description="Helical" evidence="1">
    <location>
        <begin position="65"/>
        <end position="85"/>
    </location>
</feature>
<name>A0ABW5FSG0_9PSEU</name>
<comment type="caution">
    <text evidence="2">The sequence shown here is derived from an EMBL/GenBank/DDBJ whole genome shotgun (WGS) entry which is preliminary data.</text>
</comment>
<feature type="transmembrane region" description="Helical" evidence="1">
    <location>
        <begin position="188"/>
        <end position="210"/>
    </location>
</feature>
<evidence type="ECO:0000313" key="3">
    <source>
        <dbReference type="Proteomes" id="UP001597417"/>
    </source>
</evidence>
<dbReference type="EMBL" id="JBHUKR010000007">
    <property type="protein sequence ID" value="MFD2417718.1"/>
    <property type="molecule type" value="Genomic_DNA"/>
</dbReference>
<dbReference type="Proteomes" id="UP001597417">
    <property type="component" value="Unassembled WGS sequence"/>
</dbReference>
<feature type="transmembrane region" description="Helical" evidence="1">
    <location>
        <begin position="6"/>
        <end position="26"/>
    </location>
</feature>
<feature type="transmembrane region" description="Helical" evidence="1">
    <location>
        <begin position="378"/>
        <end position="394"/>
    </location>
</feature>
<evidence type="ECO:0000256" key="1">
    <source>
        <dbReference type="SAM" id="Phobius"/>
    </source>
</evidence>
<keyword evidence="1" id="KW-0812">Transmembrane</keyword>
<reference evidence="3" key="1">
    <citation type="journal article" date="2019" name="Int. J. Syst. Evol. Microbiol.">
        <title>The Global Catalogue of Microorganisms (GCM) 10K type strain sequencing project: providing services to taxonomists for standard genome sequencing and annotation.</title>
        <authorList>
            <consortium name="The Broad Institute Genomics Platform"/>
            <consortium name="The Broad Institute Genome Sequencing Center for Infectious Disease"/>
            <person name="Wu L."/>
            <person name="Ma J."/>
        </authorList>
    </citation>
    <scope>NUCLEOTIDE SEQUENCE [LARGE SCALE GENOMIC DNA]</scope>
    <source>
        <strain evidence="3">CGMCC 4.7645</strain>
    </source>
</reference>